<dbReference type="Proteomes" id="UP000053464">
    <property type="component" value="Unassembled WGS sequence"/>
</dbReference>
<reference evidence="1 2" key="1">
    <citation type="submission" date="2015-04" db="EMBL/GenBank/DDBJ databases">
        <title>The draft genome sequence of Erythrobacter luteus KA37.</title>
        <authorList>
            <person name="Zhuang L."/>
            <person name="Liu Y."/>
            <person name="Shao Z."/>
        </authorList>
    </citation>
    <scope>NUCLEOTIDE SEQUENCE [LARGE SCALE GENOMIC DNA]</scope>
    <source>
        <strain evidence="1 2">KA37</strain>
    </source>
</reference>
<comment type="caution">
    <text evidence="1">The sequence shown here is derived from an EMBL/GenBank/DDBJ whole genome shotgun (WGS) entry which is preliminary data.</text>
</comment>
<organism evidence="1 2">
    <name type="scientific">Aurantiacibacter luteus</name>
    <dbReference type="NCBI Taxonomy" id="1581420"/>
    <lineage>
        <taxon>Bacteria</taxon>
        <taxon>Pseudomonadati</taxon>
        <taxon>Pseudomonadota</taxon>
        <taxon>Alphaproteobacteria</taxon>
        <taxon>Sphingomonadales</taxon>
        <taxon>Erythrobacteraceae</taxon>
        <taxon>Aurantiacibacter</taxon>
    </lineage>
</organism>
<keyword evidence="2" id="KW-1185">Reference proteome</keyword>
<dbReference type="EMBL" id="LBHB01000001">
    <property type="protein sequence ID" value="KLE35591.1"/>
    <property type="molecule type" value="Genomic_DNA"/>
</dbReference>
<accession>A0A0G9MXX1</accession>
<name>A0A0G9MXX1_9SPHN</name>
<dbReference type="PATRIC" id="fig|1581420.6.peg.816"/>
<sequence>MAKMLRAFQEDRAMRDAAKRLVEADWRNLRGGYAERGLGERLVDRLSEGANDLAGDTRDFAEDHPATIGTGVAVAIAAAVGWMFRDEISDKLQEWWDRDWF</sequence>
<dbReference type="STRING" id="1581420.AAW00_04045"/>
<protein>
    <submittedName>
        <fullName evidence="1">Uncharacterized protein</fullName>
    </submittedName>
</protein>
<evidence type="ECO:0000313" key="2">
    <source>
        <dbReference type="Proteomes" id="UP000053464"/>
    </source>
</evidence>
<dbReference type="AlphaFoldDB" id="A0A0G9MXX1"/>
<evidence type="ECO:0000313" key="1">
    <source>
        <dbReference type="EMBL" id="KLE35591.1"/>
    </source>
</evidence>
<proteinExistence type="predicted"/>
<gene>
    <name evidence="1" type="ORF">AAW00_04045</name>
</gene>